<evidence type="ECO:0000256" key="5">
    <source>
        <dbReference type="ARBA" id="ARBA00023136"/>
    </source>
</evidence>
<dbReference type="Gene3D" id="1.20.1440.20">
    <property type="entry name" value="LemA-like domain"/>
    <property type="match status" value="1"/>
</dbReference>
<dbReference type="InterPro" id="IPR023353">
    <property type="entry name" value="LemA-like_dom_sf"/>
</dbReference>
<proteinExistence type="inferred from homology"/>
<evidence type="ECO:0000256" key="3">
    <source>
        <dbReference type="ARBA" id="ARBA00022692"/>
    </source>
</evidence>
<dbReference type="Pfam" id="PF04011">
    <property type="entry name" value="LemA"/>
    <property type="match status" value="1"/>
</dbReference>
<name>A0A1X3D9E4_9NEIS</name>
<keyword evidence="6" id="KW-0175">Coiled coil</keyword>
<gene>
    <name evidence="7" type="ORF">BWD09_07300</name>
</gene>
<protein>
    <recommendedName>
        <fullName evidence="9">LemA family protein</fullName>
    </recommendedName>
</protein>
<evidence type="ECO:0000313" key="8">
    <source>
        <dbReference type="Proteomes" id="UP000193118"/>
    </source>
</evidence>
<evidence type="ECO:0008006" key="9">
    <source>
        <dbReference type="Google" id="ProtNLM"/>
    </source>
</evidence>
<comment type="subcellular location">
    <subcellularLocation>
        <location evidence="1">Membrane</location>
        <topology evidence="1">Single-pass membrane protein</topology>
    </subcellularLocation>
</comment>
<sequence length="196" mass="21577">MEWVLLLVLAGLFGVLPVAIYNRLVRAQNEYRNAFAQIQVQLKRRHDLIPNLVETVRAYLQHESQTLEAVVQARNHAAGLLQAAGSKAGDPSGMLPLAQGEQQLTAALRSLNVAVEAYPELKADQAVRDLHEELAGAENRVAFARQAYNDAVQDYNNARETFPASLLADFFGHKKNAVPLQFDDHAAIQSAPEISL</sequence>
<dbReference type="Proteomes" id="UP000193118">
    <property type="component" value="Unassembled WGS sequence"/>
</dbReference>
<dbReference type="EMBL" id="MTBO01000016">
    <property type="protein sequence ID" value="OSI16342.1"/>
    <property type="molecule type" value="Genomic_DNA"/>
</dbReference>
<keyword evidence="8" id="KW-1185">Reference proteome</keyword>
<reference evidence="8" key="1">
    <citation type="submission" date="2017-01" db="EMBL/GenBank/DDBJ databases">
        <authorList>
            <person name="Wolfgang W.J."/>
            <person name="Cole J."/>
            <person name="Wroblewski D."/>
            <person name="Mcginnis J."/>
            <person name="Musser K.A."/>
        </authorList>
    </citation>
    <scope>NUCLEOTIDE SEQUENCE [LARGE SCALE GENOMIC DNA]</scope>
    <source>
        <strain evidence="8">DSM 19151</strain>
    </source>
</reference>
<evidence type="ECO:0000256" key="6">
    <source>
        <dbReference type="SAM" id="Coils"/>
    </source>
</evidence>
<evidence type="ECO:0000256" key="4">
    <source>
        <dbReference type="ARBA" id="ARBA00022989"/>
    </source>
</evidence>
<accession>A0A1X3D9E4</accession>
<dbReference type="OrthoDB" id="9804152at2"/>
<evidence type="ECO:0000313" key="7">
    <source>
        <dbReference type="EMBL" id="OSI16342.1"/>
    </source>
</evidence>
<evidence type="ECO:0000256" key="1">
    <source>
        <dbReference type="ARBA" id="ARBA00004167"/>
    </source>
</evidence>
<keyword evidence="5" id="KW-0472">Membrane</keyword>
<dbReference type="AlphaFoldDB" id="A0A1X3D9E4"/>
<dbReference type="InterPro" id="IPR007156">
    <property type="entry name" value="MamQ_LemA"/>
</dbReference>
<dbReference type="SUPFAM" id="SSF140478">
    <property type="entry name" value="LemA-like"/>
    <property type="match status" value="1"/>
</dbReference>
<feature type="coiled-coil region" evidence="6">
    <location>
        <begin position="127"/>
        <end position="154"/>
    </location>
</feature>
<dbReference type="STRING" id="194197.BWD09_07300"/>
<keyword evidence="4" id="KW-1133">Transmembrane helix</keyword>
<dbReference type="PANTHER" id="PTHR34478">
    <property type="entry name" value="PROTEIN LEMA"/>
    <property type="match status" value="1"/>
</dbReference>
<dbReference type="PANTHER" id="PTHR34478:SF1">
    <property type="entry name" value="PROTEIN LEMA"/>
    <property type="match status" value="1"/>
</dbReference>
<keyword evidence="3" id="KW-0812">Transmembrane</keyword>
<evidence type="ECO:0000256" key="2">
    <source>
        <dbReference type="ARBA" id="ARBA00008854"/>
    </source>
</evidence>
<dbReference type="GO" id="GO:0016020">
    <property type="term" value="C:membrane"/>
    <property type="evidence" value="ECO:0007669"/>
    <property type="project" value="UniProtKB-SubCell"/>
</dbReference>
<comment type="caution">
    <text evidence="7">The sequence shown here is derived from an EMBL/GenBank/DDBJ whole genome shotgun (WGS) entry which is preliminary data.</text>
</comment>
<organism evidence="7 8">
    <name type="scientific">Neisseria dentiae</name>
    <dbReference type="NCBI Taxonomy" id="194197"/>
    <lineage>
        <taxon>Bacteria</taxon>
        <taxon>Pseudomonadati</taxon>
        <taxon>Pseudomonadota</taxon>
        <taxon>Betaproteobacteria</taxon>
        <taxon>Neisseriales</taxon>
        <taxon>Neisseriaceae</taxon>
        <taxon>Neisseria</taxon>
    </lineage>
</organism>
<comment type="similarity">
    <text evidence="2">Belongs to the LemA family.</text>
</comment>